<feature type="signal peptide" evidence="1">
    <location>
        <begin position="1"/>
        <end position="31"/>
    </location>
</feature>
<keyword evidence="3" id="KW-1185">Reference proteome</keyword>
<dbReference type="AlphaFoldDB" id="A0A3N1Y6S7"/>
<evidence type="ECO:0000256" key="1">
    <source>
        <dbReference type="SAM" id="SignalP"/>
    </source>
</evidence>
<evidence type="ECO:0000313" key="3">
    <source>
        <dbReference type="Proteomes" id="UP000276634"/>
    </source>
</evidence>
<protein>
    <submittedName>
        <fullName evidence="2">Uncharacterized protein</fullName>
    </submittedName>
</protein>
<dbReference type="RefSeq" id="WP_170164995.1">
    <property type="nucleotide sequence ID" value="NZ_RJVI01000001.1"/>
</dbReference>
<proteinExistence type="predicted"/>
<keyword evidence="1" id="KW-0732">Signal</keyword>
<accession>A0A3N1Y6S7</accession>
<dbReference type="Proteomes" id="UP000276634">
    <property type="component" value="Unassembled WGS sequence"/>
</dbReference>
<evidence type="ECO:0000313" key="2">
    <source>
        <dbReference type="EMBL" id="ROR34231.1"/>
    </source>
</evidence>
<comment type="caution">
    <text evidence="2">The sequence shown here is derived from an EMBL/GenBank/DDBJ whole genome shotgun (WGS) entry which is preliminary data.</text>
</comment>
<sequence>MTTMRHPMTVRALQLAAGLALAAWMGAGAWAAETLTGRINGLDCTTRGIQCPVDRLDPHVAVEPDFVLVVGDRWFFMPNVDRSTKVRHVLERVQVVGERHPRYNSIQVEEIRVERDGRWHKIWSQEDVERERAAIYDRSS</sequence>
<feature type="chain" id="PRO_5018238466" evidence="1">
    <location>
        <begin position="32"/>
        <end position="140"/>
    </location>
</feature>
<organism evidence="2 3">
    <name type="scientific">Inmirania thermothiophila</name>
    <dbReference type="NCBI Taxonomy" id="1750597"/>
    <lineage>
        <taxon>Bacteria</taxon>
        <taxon>Pseudomonadati</taxon>
        <taxon>Pseudomonadota</taxon>
        <taxon>Gammaproteobacteria</taxon>
        <taxon>Chromatiales</taxon>
        <taxon>Ectothiorhodospiraceae</taxon>
        <taxon>Inmirania</taxon>
    </lineage>
</organism>
<reference evidence="2 3" key="1">
    <citation type="submission" date="2018-11" db="EMBL/GenBank/DDBJ databases">
        <title>Genomic Encyclopedia of Type Strains, Phase IV (KMG-IV): sequencing the most valuable type-strain genomes for metagenomic binning, comparative biology and taxonomic classification.</title>
        <authorList>
            <person name="Goeker M."/>
        </authorList>
    </citation>
    <scope>NUCLEOTIDE SEQUENCE [LARGE SCALE GENOMIC DNA]</scope>
    <source>
        <strain evidence="2 3">DSM 100275</strain>
    </source>
</reference>
<dbReference type="EMBL" id="RJVI01000001">
    <property type="protein sequence ID" value="ROR34231.1"/>
    <property type="molecule type" value="Genomic_DNA"/>
</dbReference>
<gene>
    <name evidence="2" type="ORF">EDC57_0127</name>
</gene>
<name>A0A3N1Y6S7_9GAMM</name>